<accession>A0A543KQ84</accession>
<reference evidence="4 5" key="1">
    <citation type="submission" date="2019-06" db="EMBL/GenBank/DDBJ databases">
        <title>Sequencing the genomes of 1000 actinobacteria strains.</title>
        <authorList>
            <person name="Klenk H.-P."/>
        </authorList>
    </citation>
    <scope>NUCLEOTIDE SEQUENCE [LARGE SCALE GENOMIC DNA]</scope>
    <source>
        <strain evidence="4 5">DSM 12362</strain>
    </source>
</reference>
<keyword evidence="2" id="KW-0012">Acyltransferase</keyword>
<evidence type="ECO:0000256" key="1">
    <source>
        <dbReference type="ARBA" id="ARBA00022679"/>
    </source>
</evidence>
<dbReference type="InterPro" id="IPR013096">
    <property type="entry name" value="Cupin_2"/>
</dbReference>
<evidence type="ECO:0000313" key="4">
    <source>
        <dbReference type="EMBL" id="TQM97217.1"/>
    </source>
</evidence>
<dbReference type="InterPro" id="IPR016181">
    <property type="entry name" value="Acyl_CoA_acyltransferase"/>
</dbReference>
<dbReference type="InterPro" id="IPR014710">
    <property type="entry name" value="RmlC-like_jellyroll"/>
</dbReference>
<keyword evidence="4" id="KW-0689">Ribosomal protein</keyword>
<dbReference type="RefSeq" id="WP_141818715.1">
    <property type="nucleotide sequence ID" value="NZ_BAAAIL010000002.1"/>
</dbReference>
<dbReference type="SUPFAM" id="SSF51182">
    <property type="entry name" value="RmlC-like cupins"/>
    <property type="match status" value="1"/>
</dbReference>
<name>A0A543KQ84_9MICO</name>
<keyword evidence="5" id="KW-1185">Reference proteome</keyword>
<evidence type="ECO:0000256" key="2">
    <source>
        <dbReference type="ARBA" id="ARBA00023315"/>
    </source>
</evidence>
<evidence type="ECO:0000259" key="3">
    <source>
        <dbReference type="PROSITE" id="PS51186"/>
    </source>
</evidence>
<organism evidence="4 5">
    <name type="scientific">Ornithinimicrobium humiphilum</name>
    <dbReference type="NCBI Taxonomy" id="125288"/>
    <lineage>
        <taxon>Bacteria</taxon>
        <taxon>Bacillati</taxon>
        <taxon>Actinomycetota</taxon>
        <taxon>Actinomycetes</taxon>
        <taxon>Micrococcales</taxon>
        <taxon>Ornithinimicrobiaceae</taxon>
        <taxon>Ornithinimicrobium</taxon>
    </lineage>
</organism>
<dbReference type="Pfam" id="PF00583">
    <property type="entry name" value="Acetyltransf_1"/>
    <property type="match status" value="1"/>
</dbReference>
<dbReference type="Gene3D" id="3.40.630.30">
    <property type="match status" value="1"/>
</dbReference>
<keyword evidence="1" id="KW-0808">Transferase</keyword>
<dbReference type="Proteomes" id="UP000315133">
    <property type="component" value="Unassembled WGS sequence"/>
</dbReference>
<dbReference type="EMBL" id="VFPU01000001">
    <property type="protein sequence ID" value="TQM97217.1"/>
    <property type="molecule type" value="Genomic_DNA"/>
</dbReference>
<comment type="caution">
    <text evidence="4">The sequence shown here is derived from an EMBL/GenBank/DDBJ whole genome shotgun (WGS) entry which is preliminary data.</text>
</comment>
<dbReference type="PANTHER" id="PTHR43877">
    <property type="entry name" value="AMINOALKYLPHOSPHONATE N-ACETYLTRANSFERASE-RELATED-RELATED"/>
    <property type="match status" value="1"/>
</dbReference>
<dbReference type="SUPFAM" id="SSF55729">
    <property type="entry name" value="Acyl-CoA N-acyltransferases (Nat)"/>
    <property type="match status" value="1"/>
</dbReference>
<feature type="domain" description="N-acetyltransferase" evidence="3">
    <location>
        <begin position="127"/>
        <end position="280"/>
    </location>
</feature>
<dbReference type="CDD" id="cd04301">
    <property type="entry name" value="NAT_SF"/>
    <property type="match status" value="1"/>
</dbReference>
<dbReference type="InterPro" id="IPR011051">
    <property type="entry name" value="RmlC_Cupin_sf"/>
</dbReference>
<dbReference type="GO" id="GO:0005840">
    <property type="term" value="C:ribosome"/>
    <property type="evidence" value="ECO:0007669"/>
    <property type="project" value="UniProtKB-KW"/>
</dbReference>
<dbReference type="GO" id="GO:0016747">
    <property type="term" value="F:acyltransferase activity, transferring groups other than amino-acyl groups"/>
    <property type="evidence" value="ECO:0007669"/>
    <property type="project" value="InterPro"/>
</dbReference>
<dbReference type="Gene3D" id="2.60.120.10">
    <property type="entry name" value="Jelly Rolls"/>
    <property type="match status" value="1"/>
</dbReference>
<dbReference type="PROSITE" id="PS51186">
    <property type="entry name" value="GNAT"/>
    <property type="match status" value="1"/>
</dbReference>
<dbReference type="AlphaFoldDB" id="A0A543KQ84"/>
<dbReference type="Pfam" id="PF07883">
    <property type="entry name" value="Cupin_2"/>
    <property type="match status" value="1"/>
</dbReference>
<keyword evidence="4" id="KW-0687">Ribonucleoprotein</keyword>
<gene>
    <name evidence="4" type="ORF">FB476_2121</name>
</gene>
<protein>
    <submittedName>
        <fullName evidence="4">Ribosomal protein S18 acetylase RimI-like enzyme</fullName>
    </submittedName>
</protein>
<evidence type="ECO:0000313" key="5">
    <source>
        <dbReference type="Proteomes" id="UP000315133"/>
    </source>
</evidence>
<sequence>MADGPISRETARRTTWDDVCEAFHLLDRNDLSVTQEVLPPGTSSRAHAHDRVRQFFFVLAGEATMLLGSTSVPVPSGSGLEVAPRTRHQLRNDGDETLEVLVVSSPRVSGNPHGRRPARRDRVVVGTYVRPTRPSDLDAVVRIETAADTSHWLGEGGADWHRRVLEDPDMEHWVLVDRLDHVLAFGILAGLQQQDTTAAVEVRRMVVASEGRGQGLGRLLMRQLLEQALARPQVSTVWLDVGEDNVRAQSLYRSFGFQQKPAPSWARLLDNGIYMEWSARRA</sequence>
<dbReference type="OrthoDB" id="529907at2"/>
<dbReference type="InterPro" id="IPR050832">
    <property type="entry name" value="Bact_Acetyltransf"/>
</dbReference>
<dbReference type="InterPro" id="IPR000182">
    <property type="entry name" value="GNAT_dom"/>
</dbReference>
<proteinExistence type="predicted"/>